<evidence type="ECO:0000256" key="1">
    <source>
        <dbReference type="ARBA" id="ARBA00023125"/>
    </source>
</evidence>
<dbReference type="InterPro" id="IPR000551">
    <property type="entry name" value="MerR-type_HTH_dom"/>
</dbReference>
<dbReference type="Pfam" id="PF13411">
    <property type="entry name" value="MerR_1"/>
    <property type="match status" value="1"/>
</dbReference>
<dbReference type="Proteomes" id="UP001597120">
    <property type="component" value="Unassembled WGS sequence"/>
</dbReference>
<organism evidence="4 5">
    <name type="scientific">Paenibacillus residui</name>
    <dbReference type="NCBI Taxonomy" id="629724"/>
    <lineage>
        <taxon>Bacteria</taxon>
        <taxon>Bacillati</taxon>
        <taxon>Bacillota</taxon>
        <taxon>Bacilli</taxon>
        <taxon>Bacillales</taxon>
        <taxon>Paenibacillaceae</taxon>
        <taxon>Paenibacillus</taxon>
    </lineage>
</organism>
<feature type="domain" description="HTH merR-type" evidence="3">
    <location>
        <begin position="13"/>
        <end position="82"/>
    </location>
</feature>
<dbReference type="InterPro" id="IPR009061">
    <property type="entry name" value="DNA-bd_dom_put_sf"/>
</dbReference>
<comment type="caution">
    <text evidence="4">The sequence shown here is derived from an EMBL/GenBank/DDBJ whole genome shotgun (WGS) entry which is preliminary data.</text>
</comment>
<accession>A0ABW3DCH6</accession>
<dbReference type="EMBL" id="JBHTIU010000039">
    <property type="protein sequence ID" value="MFD0869988.1"/>
    <property type="molecule type" value="Genomic_DNA"/>
</dbReference>
<evidence type="ECO:0000259" key="3">
    <source>
        <dbReference type="PROSITE" id="PS50937"/>
    </source>
</evidence>
<dbReference type="RefSeq" id="WP_379288704.1">
    <property type="nucleotide sequence ID" value="NZ_JBHTIU010000039.1"/>
</dbReference>
<keyword evidence="1" id="KW-0238">DNA-binding</keyword>
<proteinExistence type="predicted"/>
<dbReference type="InterPro" id="IPR047057">
    <property type="entry name" value="MerR_fam"/>
</dbReference>
<evidence type="ECO:0000256" key="2">
    <source>
        <dbReference type="SAM" id="Coils"/>
    </source>
</evidence>
<dbReference type="SMART" id="SM00422">
    <property type="entry name" value="HTH_MERR"/>
    <property type="match status" value="1"/>
</dbReference>
<gene>
    <name evidence="4" type="ORF">ACFQ03_12575</name>
</gene>
<feature type="coiled-coil region" evidence="2">
    <location>
        <begin position="89"/>
        <end position="116"/>
    </location>
</feature>
<keyword evidence="5" id="KW-1185">Reference proteome</keyword>
<name>A0ABW3DCH6_9BACL</name>
<reference evidence="5" key="1">
    <citation type="journal article" date="2019" name="Int. J. Syst. Evol. Microbiol.">
        <title>The Global Catalogue of Microorganisms (GCM) 10K type strain sequencing project: providing services to taxonomists for standard genome sequencing and annotation.</title>
        <authorList>
            <consortium name="The Broad Institute Genomics Platform"/>
            <consortium name="The Broad Institute Genome Sequencing Center for Infectious Disease"/>
            <person name="Wu L."/>
            <person name="Ma J."/>
        </authorList>
    </citation>
    <scope>NUCLEOTIDE SEQUENCE [LARGE SCALE GENOMIC DNA]</scope>
    <source>
        <strain evidence="5">CCUG 57263</strain>
    </source>
</reference>
<sequence>MRKGGKPDGDNKLFRIGEIARMANVSQRTIDYYTKLGLISPEKRSNSNYRYYSYETLNRLKRIESMKREKFTLEEIKSSLDLINKVSNDEQVNDRLAALQLQMQQLEKEVKELSPLIDQLKPNQAKNLYKLLTPQSAAVIEALLLLLGKGPLL</sequence>
<dbReference type="SUPFAM" id="SSF46955">
    <property type="entry name" value="Putative DNA-binding domain"/>
    <property type="match status" value="1"/>
</dbReference>
<evidence type="ECO:0000313" key="5">
    <source>
        <dbReference type="Proteomes" id="UP001597120"/>
    </source>
</evidence>
<dbReference type="PANTHER" id="PTHR30204">
    <property type="entry name" value="REDOX-CYCLING DRUG-SENSING TRANSCRIPTIONAL ACTIVATOR SOXR"/>
    <property type="match status" value="1"/>
</dbReference>
<dbReference type="PROSITE" id="PS50937">
    <property type="entry name" value="HTH_MERR_2"/>
    <property type="match status" value="1"/>
</dbReference>
<evidence type="ECO:0000313" key="4">
    <source>
        <dbReference type="EMBL" id="MFD0869988.1"/>
    </source>
</evidence>
<keyword evidence="2" id="KW-0175">Coiled coil</keyword>
<dbReference type="Gene3D" id="1.10.1660.10">
    <property type="match status" value="1"/>
</dbReference>
<protein>
    <submittedName>
        <fullName evidence="4">MerR family transcriptional regulator</fullName>
    </submittedName>
</protein>
<dbReference type="PANTHER" id="PTHR30204:SF95">
    <property type="entry name" value="HTH-TYPE TRANSCRIPTIONAL REGULATOR CUER"/>
    <property type="match status" value="1"/>
</dbReference>